<sequence length="335" mass="36807">MPTLQDVAKHAQVSTSTVSRVLSGKGKFTTEVQTRVQNAIKLLDYQPNSNAQALASNRVSLVGFITPSISAPFYGQIASGGEIAARAHKYRTLIANSFRNTDEELEAIRSFQAQGCKNIILHSMSFTDEQLIELANKIDGLVILGRFVEQIANRCVWLDNVKGGQMAAEYLIANGHEDIAILSYAQTQCDPSQRINGARIAFANAGLNLPQDSIIFNQGQIADGSWSVNKLLDSGKHFSAILAYNDLIAVGACKELIKRGYKVPEDVSVIGFDNLFFAEICTPELTTVNYPIKEMASYAVELSIKLTEQPDAYVERTHLFMPSIVERSSVKRLSK</sequence>
<dbReference type="PROSITE" id="PS00356">
    <property type="entry name" value="HTH_LACI_1"/>
    <property type="match status" value="1"/>
</dbReference>
<accession>W7QNU7</accession>
<evidence type="ECO:0000256" key="1">
    <source>
        <dbReference type="ARBA" id="ARBA00023015"/>
    </source>
</evidence>
<dbReference type="AlphaFoldDB" id="W7QNU7"/>
<dbReference type="CDD" id="cd06270">
    <property type="entry name" value="PBP1_GalS-like"/>
    <property type="match status" value="1"/>
</dbReference>
<evidence type="ECO:0000259" key="4">
    <source>
        <dbReference type="PROSITE" id="PS50932"/>
    </source>
</evidence>
<dbReference type="STRING" id="1328313.DS2_12123"/>
<dbReference type="InterPro" id="IPR028082">
    <property type="entry name" value="Peripla_BP_I"/>
</dbReference>
<comment type="caution">
    <text evidence="5">The sequence shown here is derived from an EMBL/GenBank/DDBJ whole genome shotgun (WGS) entry which is preliminary data.</text>
</comment>
<reference evidence="5 6" key="1">
    <citation type="journal article" date="2014" name="Genome Announc.">
        <title>Draft Genome Sequence of the Agar-Degrading Bacterium Catenovulum sp. Strain DS-2, Isolated from Intestines of Haliotis diversicolor.</title>
        <authorList>
            <person name="Shan D."/>
            <person name="Li X."/>
            <person name="Gu Z."/>
            <person name="Wei G."/>
            <person name="Gao Z."/>
            <person name="Shao Z."/>
        </authorList>
    </citation>
    <scope>NUCLEOTIDE SEQUENCE [LARGE SCALE GENOMIC DNA]</scope>
    <source>
        <strain evidence="5 6">DS-2</strain>
    </source>
</reference>
<evidence type="ECO:0000256" key="3">
    <source>
        <dbReference type="ARBA" id="ARBA00023163"/>
    </source>
</evidence>
<dbReference type="PANTHER" id="PTHR30146:SF109">
    <property type="entry name" value="HTH-TYPE TRANSCRIPTIONAL REGULATOR GALS"/>
    <property type="match status" value="1"/>
</dbReference>
<dbReference type="InterPro" id="IPR000843">
    <property type="entry name" value="HTH_LacI"/>
</dbReference>
<name>W7QNU7_9ALTE</name>
<dbReference type="SMART" id="SM00354">
    <property type="entry name" value="HTH_LACI"/>
    <property type="match status" value="1"/>
</dbReference>
<dbReference type="InterPro" id="IPR046335">
    <property type="entry name" value="LacI/GalR-like_sensor"/>
</dbReference>
<dbReference type="Gene3D" id="3.40.50.2300">
    <property type="match status" value="2"/>
</dbReference>
<keyword evidence="6" id="KW-1185">Reference proteome</keyword>
<evidence type="ECO:0000256" key="2">
    <source>
        <dbReference type="ARBA" id="ARBA00023125"/>
    </source>
</evidence>
<dbReference type="CDD" id="cd01392">
    <property type="entry name" value="HTH_LacI"/>
    <property type="match status" value="1"/>
</dbReference>
<organism evidence="5 6">
    <name type="scientific">Catenovulum agarivorans DS-2</name>
    <dbReference type="NCBI Taxonomy" id="1328313"/>
    <lineage>
        <taxon>Bacteria</taxon>
        <taxon>Pseudomonadati</taxon>
        <taxon>Pseudomonadota</taxon>
        <taxon>Gammaproteobacteria</taxon>
        <taxon>Alteromonadales</taxon>
        <taxon>Alteromonadaceae</taxon>
        <taxon>Catenovulum</taxon>
    </lineage>
</organism>
<proteinExistence type="predicted"/>
<keyword evidence="1" id="KW-0805">Transcription regulation</keyword>
<dbReference type="OrthoDB" id="9798934at2"/>
<dbReference type="PROSITE" id="PS50932">
    <property type="entry name" value="HTH_LACI_2"/>
    <property type="match status" value="1"/>
</dbReference>
<protein>
    <submittedName>
        <fullName evidence="5">LacI family transcriptional regulator</fullName>
    </submittedName>
</protein>
<dbReference type="Pfam" id="PF13377">
    <property type="entry name" value="Peripla_BP_3"/>
    <property type="match status" value="1"/>
</dbReference>
<dbReference type="GO" id="GO:0000976">
    <property type="term" value="F:transcription cis-regulatory region binding"/>
    <property type="evidence" value="ECO:0007669"/>
    <property type="project" value="TreeGrafter"/>
</dbReference>
<evidence type="ECO:0000313" key="6">
    <source>
        <dbReference type="Proteomes" id="UP000019276"/>
    </source>
</evidence>
<evidence type="ECO:0000313" key="5">
    <source>
        <dbReference type="EMBL" id="EWH09578.1"/>
    </source>
</evidence>
<dbReference type="SUPFAM" id="SSF47413">
    <property type="entry name" value="lambda repressor-like DNA-binding domains"/>
    <property type="match status" value="1"/>
</dbReference>
<dbReference type="RefSeq" id="WP_035015067.1">
    <property type="nucleotide sequence ID" value="NZ_ARZY01000022.1"/>
</dbReference>
<dbReference type="InterPro" id="IPR010982">
    <property type="entry name" value="Lambda_DNA-bd_dom_sf"/>
</dbReference>
<dbReference type="GO" id="GO:0003700">
    <property type="term" value="F:DNA-binding transcription factor activity"/>
    <property type="evidence" value="ECO:0007669"/>
    <property type="project" value="TreeGrafter"/>
</dbReference>
<keyword evidence="2" id="KW-0238">DNA-binding</keyword>
<feature type="domain" description="HTH lacI-type" evidence="4">
    <location>
        <begin position="2"/>
        <end position="56"/>
    </location>
</feature>
<dbReference type="EMBL" id="ARZY01000022">
    <property type="protein sequence ID" value="EWH09578.1"/>
    <property type="molecule type" value="Genomic_DNA"/>
</dbReference>
<keyword evidence="3" id="KW-0804">Transcription</keyword>
<dbReference type="eggNOG" id="COG1609">
    <property type="taxonomic scope" value="Bacteria"/>
</dbReference>
<dbReference type="PANTHER" id="PTHR30146">
    <property type="entry name" value="LACI-RELATED TRANSCRIPTIONAL REPRESSOR"/>
    <property type="match status" value="1"/>
</dbReference>
<dbReference type="SUPFAM" id="SSF53822">
    <property type="entry name" value="Periplasmic binding protein-like I"/>
    <property type="match status" value="1"/>
</dbReference>
<gene>
    <name evidence="5" type="ORF">DS2_12123</name>
</gene>
<dbReference type="Proteomes" id="UP000019276">
    <property type="component" value="Unassembled WGS sequence"/>
</dbReference>
<dbReference type="Pfam" id="PF00356">
    <property type="entry name" value="LacI"/>
    <property type="match status" value="1"/>
</dbReference>
<dbReference type="Gene3D" id="1.10.260.40">
    <property type="entry name" value="lambda repressor-like DNA-binding domains"/>
    <property type="match status" value="1"/>
</dbReference>